<gene>
    <name evidence="1" type="ORF">OE88DRAFT_1388436</name>
</gene>
<evidence type="ECO:0000313" key="1">
    <source>
        <dbReference type="EMBL" id="TFK52341.1"/>
    </source>
</evidence>
<organism evidence="1 2">
    <name type="scientific">Heliocybe sulcata</name>
    <dbReference type="NCBI Taxonomy" id="5364"/>
    <lineage>
        <taxon>Eukaryota</taxon>
        <taxon>Fungi</taxon>
        <taxon>Dikarya</taxon>
        <taxon>Basidiomycota</taxon>
        <taxon>Agaricomycotina</taxon>
        <taxon>Agaricomycetes</taxon>
        <taxon>Gloeophyllales</taxon>
        <taxon>Gloeophyllaceae</taxon>
        <taxon>Heliocybe</taxon>
    </lineage>
</organism>
<protein>
    <submittedName>
        <fullName evidence="1">Uncharacterized protein</fullName>
    </submittedName>
</protein>
<keyword evidence="2" id="KW-1185">Reference proteome</keyword>
<sequence length="231" mass="26521">MGSEQCSDRSRLFVALTSNAGNNRAAPRPLACFHPPNNRRQVSGDCRSWVYALDRGRQCLRLGGSHCRSQLDRLVIWCRRSRASFDPRAHDLLTWPFHRRRSTDNLRLHLAATTPLWHLLIAAPLAIITRTRNQITNLPSQRVDVVTRSLSQDPPGCIGVLFVIIVQDRCRQLRRISESRKWSDLAVFLPTKLGILEYVQYRRIPVYNLTRCHSCRSSSTVYENCLETKTA</sequence>
<dbReference type="Proteomes" id="UP000305948">
    <property type="component" value="Unassembled WGS sequence"/>
</dbReference>
<proteinExistence type="predicted"/>
<dbReference type="EMBL" id="ML213509">
    <property type="protein sequence ID" value="TFK52341.1"/>
    <property type="molecule type" value="Genomic_DNA"/>
</dbReference>
<name>A0A5C3NFN2_9AGAM</name>
<reference evidence="1 2" key="1">
    <citation type="journal article" date="2019" name="Nat. Ecol. Evol.">
        <title>Megaphylogeny resolves global patterns of mushroom evolution.</title>
        <authorList>
            <person name="Varga T."/>
            <person name="Krizsan K."/>
            <person name="Foldi C."/>
            <person name="Dima B."/>
            <person name="Sanchez-Garcia M."/>
            <person name="Sanchez-Ramirez S."/>
            <person name="Szollosi G.J."/>
            <person name="Szarkandi J.G."/>
            <person name="Papp V."/>
            <person name="Albert L."/>
            <person name="Andreopoulos W."/>
            <person name="Angelini C."/>
            <person name="Antonin V."/>
            <person name="Barry K.W."/>
            <person name="Bougher N.L."/>
            <person name="Buchanan P."/>
            <person name="Buyck B."/>
            <person name="Bense V."/>
            <person name="Catcheside P."/>
            <person name="Chovatia M."/>
            <person name="Cooper J."/>
            <person name="Damon W."/>
            <person name="Desjardin D."/>
            <person name="Finy P."/>
            <person name="Geml J."/>
            <person name="Haridas S."/>
            <person name="Hughes K."/>
            <person name="Justo A."/>
            <person name="Karasinski D."/>
            <person name="Kautmanova I."/>
            <person name="Kiss B."/>
            <person name="Kocsube S."/>
            <person name="Kotiranta H."/>
            <person name="LaButti K.M."/>
            <person name="Lechner B.E."/>
            <person name="Liimatainen K."/>
            <person name="Lipzen A."/>
            <person name="Lukacs Z."/>
            <person name="Mihaltcheva S."/>
            <person name="Morgado L.N."/>
            <person name="Niskanen T."/>
            <person name="Noordeloos M.E."/>
            <person name="Ohm R.A."/>
            <person name="Ortiz-Santana B."/>
            <person name="Ovrebo C."/>
            <person name="Racz N."/>
            <person name="Riley R."/>
            <person name="Savchenko A."/>
            <person name="Shiryaev A."/>
            <person name="Soop K."/>
            <person name="Spirin V."/>
            <person name="Szebenyi C."/>
            <person name="Tomsovsky M."/>
            <person name="Tulloss R.E."/>
            <person name="Uehling J."/>
            <person name="Grigoriev I.V."/>
            <person name="Vagvolgyi C."/>
            <person name="Papp T."/>
            <person name="Martin F.M."/>
            <person name="Miettinen O."/>
            <person name="Hibbett D.S."/>
            <person name="Nagy L.G."/>
        </authorList>
    </citation>
    <scope>NUCLEOTIDE SEQUENCE [LARGE SCALE GENOMIC DNA]</scope>
    <source>
        <strain evidence="1 2">OMC1185</strain>
    </source>
</reference>
<dbReference type="AlphaFoldDB" id="A0A5C3NFN2"/>
<accession>A0A5C3NFN2</accession>
<evidence type="ECO:0000313" key="2">
    <source>
        <dbReference type="Proteomes" id="UP000305948"/>
    </source>
</evidence>